<organism evidence="1 2">
    <name type="scientific">Mariniphaga sediminis</name>
    <dbReference type="NCBI Taxonomy" id="1628158"/>
    <lineage>
        <taxon>Bacteria</taxon>
        <taxon>Pseudomonadati</taxon>
        <taxon>Bacteroidota</taxon>
        <taxon>Bacteroidia</taxon>
        <taxon>Marinilabiliales</taxon>
        <taxon>Prolixibacteraceae</taxon>
        <taxon>Mariniphaga</taxon>
    </lineage>
</organism>
<evidence type="ECO:0000313" key="2">
    <source>
        <dbReference type="Proteomes" id="UP000266441"/>
    </source>
</evidence>
<gene>
    <name evidence="1" type="ORF">D1164_22520</name>
</gene>
<reference evidence="1 2" key="1">
    <citation type="journal article" date="2015" name="Int. J. Syst. Evol. Microbiol.">
        <title>Mariniphaga sediminis sp. nov., isolated from coastal sediment.</title>
        <authorList>
            <person name="Wang F.Q."/>
            <person name="Shen Q.Y."/>
            <person name="Chen G.J."/>
            <person name="Du Z.J."/>
        </authorList>
    </citation>
    <scope>NUCLEOTIDE SEQUENCE [LARGE SCALE GENOMIC DNA]</scope>
    <source>
        <strain evidence="1 2">SY21</strain>
    </source>
</reference>
<comment type="caution">
    <text evidence="1">The sequence shown here is derived from an EMBL/GenBank/DDBJ whole genome shotgun (WGS) entry which is preliminary data.</text>
</comment>
<accession>A0A399CWP1</accession>
<keyword evidence="2" id="KW-1185">Reference proteome</keyword>
<name>A0A399CWP1_9BACT</name>
<proteinExistence type="predicted"/>
<dbReference type="Proteomes" id="UP000266441">
    <property type="component" value="Unassembled WGS sequence"/>
</dbReference>
<protein>
    <submittedName>
        <fullName evidence="1">Uncharacterized protein</fullName>
    </submittedName>
</protein>
<sequence>MAGYSFPSKHQKKLVIGIFYTIQKIILQNMPCSKNFSSWPASVKAKEEWLRPMMETRWFIKNKGNITTPIPQVSVFLPPP</sequence>
<dbReference type="AlphaFoldDB" id="A0A399CWP1"/>
<evidence type="ECO:0000313" key="1">
    <source>
        <dbReference type="EMBL" id="RIH62922.1"/>
    </source>
</evidence>
<dbReference type="EMBL" id="QWET01000031">
    <property type="protein sequence ID" value="RIH62922.1"/>
    <property type="molecule type" value="Genomic_DNA"/>
</dbReference>